<evidence type="ECO:0000256" key="7">
    <source>
        <dbReference type="PIRSR" id="PIRSR038001-1"/>
    </source>
</evidence>
<evidence type="ECO:0000256" key="4">
    <source>
        <dbReference type="ARBA" id="ARBA00022801"/>
    </source>
</evidence>
<dbReference type="SMART" id="SM00115">
    <property type="entry name" value="CASc"/>
    <property type="match status" value="1"/>
</dbReference>
<evidence type="ECO:0000256" key="5">
    <source>
        <dbReference type="ARBA" id="ARBA00022807"/>
    </source>
</evidence>
<evidence type="ECO:0000313" key="12">
    <source>
        <dbReference type="Proteomes" id="UP000887578"/>
    </source>
</evidence>
<accession>A0A914QG29</accession>
<keyword evidence="3" id="KW-0053">Apoptosis</keyword>
<dbReference type="InterPro" id="IPR011600">
    <property type="entry name" value="Pept_C14_caspase"/>
</dbReference>
<evidence type="ECO:0000313" key="13">
    <source>
        <dbReference type="WBParaSite" id="PDA_v2.g30939.t1"/>
    </source>
</evidence>
<evidence type="ECO:0000256" key="8">
    <source>
        <dbReference type="RuleBase" id="RU003971"/>
    </source>
</evidence>
<feature type="active site" evidence="7">
    <location>
        <position position="199"/>
    </location>
</feature>
<feature type="active site" evidence="7">
    <location>
        <position position="156"/>
    </location>
</feature>
<evidence type="ECO:0000259" key="11">
    <source>
        <dbReference type="PROSITE" id="PS50208"/>
    </source>
</evidence>
<keyword evidence="2" id="KW-0645">Protease</keyword>
<organism evidence="12 13">
    <name type="scientific">Panagrolaimus davidi</name>
    <dbReference type="NCBI Taxonomy" id="227884"/>
    <lineage>
        <taxon>Eukaryota</taxon>
        <taxon>Metazoa</taxon>
        <taxon>Ecdysozoa</taxon>
        <taxon>Nematoda</taxon>
        <taxon>Chromadorea</taxon>
        <taxon>Rhabditida</taxon>
        <taxon>Tylenchina</taxon>
        <taxon>Panagrolaimomorpha</taxon>
        <taxon>Panagrolaimoidea</taxon>
        <taxon>Panagrolaimidae</taxon>
        <taxon>Panagrolaimus</taxon>
    </lineage>
</organism>
<keyword evidence="6" id="KW-0865">Zymogen</keyword>
<dbReference type="InterPro" id="IPR033139">
    <property type="entry name" value="Caspase_cys_AS"/>
</dbReference>
<dbReference type="InterPro" id="IPR016129">
    <property type="entry name" value="Caspase_his_AS"/>
</dbReference>
<keyword evidence="12" id="KW-1185">Reference proteome</keyword>
<dbReference type="CDD" id="cd00032">
    <property type="entry name" value="CASc"/>
    <property type="match status" value="1"/>
</dbReference>
<evidence type="ECO:0000256" key="1">
    <source>
        <dbReference type="ARBA" id="ARBA00010134"/>
    </source>
</evidence>
<dbReference type="GO" id="GO:0006915">
    <property type="term" value="P:apoptotic process"/>
    <property type="evidence" value="ECO:0007669"/>
    <property type="project" value="UniProtKB-KW"/>
</dbReference>
<protein>
    <submittedName>
        <fullName evidence="13">Caspase-3</fullName>
    </submittedName>
</protein>
<reference evidence="13" key="1">
    <citation type="submission" date="2022-11" db="UniProtKB">
        <authorList>
            <consortium name="WormBaseParasite"/>
        </authorList>
    </citation>
    <scope>IDENTIFICATION</scope>
</reference>
<dbReference type="SUPFAM" id="SSF52129">
    <property type="entry name" value="Caspase-like"/>
    <property type="match status" value="1"/>
</dbReference>
<dbReference type="AlphaFoldDB" id="A0A914QG29"/>
<evidence type="ECO:0000256" key="2">
    <source>
        <dbReference type="ARBA" id="ARBA00022670"/>
    </source>
</evidence>
<dbReference type="GO" id="GO:0004197">
    <property type="term" value="F:cysteine-type endopeptidase activity"/>
    <property type="evidence" value="ECO:0007669"/>
    <property type="project" value="InterPro"/>
</dbReference>
<dbReference type="PIRSF" id="PIRSF038001">
    <property type="entry name" value="Caspase_ICE"/>
    <property type="match status" value="1"/>
</dbReference>
<dbReference type="Pfam" id="PF00656">
    <property type="entry name" value="Peptidase_C14"/>
    <property type="match status" value="1"/>
</dbReference>
<dbReference type="WBParaSite" id="PDA_v2.g30939.t1">
    <property type="protein sequence ID" value="PDA_v2.g30939.t1"/>
    <property type="gene ID" value="PDA_v2.g30939"/>
</dbReference>
<evidence type="ECO:0000256" key="9">
    <source>
        <dbReference type="SAM" id="MobiDB-lite"/>
    </source>
</evidence>
<dbReference type="InterPro" id="IPR001309">
    <property type="entry name" value="Pept_C14_p20"/>
</dbReference>
<name>A0A914QG29_9BILA</name>
<keyword evidence="4" id="KW-0378">Hydrolase</keyword>
<dbReference type="Gene3D" id="3.30.70.1470">
    <property type="entry name" value="Caspase-like"/>
    <property type="match status" value="1"/>
</dbReference>
<dbReference type="InterPro" id="IPR029030">
    <property type="entry name" value="Caspase-like_dom_sf"/>
</dbReference>
<dbReference type="PROSITE" id="PS50208">
    <property type="entry name" value="CASPASE_P20"/>
    <property type="match status" value="1"/>
</dbReference>
<sequence length="384" mass="43024">MSKIHMEFILDNNNENKENSNNISFPTSISFQDPIILDDSIEEPPKLPEDFKVDETDSKILASIYQKDEVYPNFSTPKGLALIINNREFAHSQYNPRMGTEVDESNIRKLLVKLGYQVERTHHNLSAGSMLRTAQIFAANELHRNFDSCVVVVLTHGQYDHFIGSDGEAANVHDFLACFNASNAKFLKGKPKLFFFQACRGDSHDYGTDATDIGKISSLFSCMRSSPPRLQRNFNNNTNNNFESSLFPSPPPSTSSSSSSSSTTFPIATSIRFNGITAASRGGLKREKRPTEGDMVIAFATTPRYVSWRNSNSGSWFIQSICEIFGKFAATEDIGSLLIKVNKRVADAYQSSNAGQKQIPEFVIRLQKKFYFFPGIKAEHFQQS</sequence>
<comment type="similarity">
    <text evidence="1 8">Belongs to the peptidase C14A family.</text>
</comment>
<dbReference type="PROSITE" id="PS01122">
    <property type="entry name" value="CASPASE_CYS"/>
    <property type="match status" value="1"/>
</dbReference>
<dbReference type="PROSITE" id="PS01121">
    <property type="entry name" value="CASPASE_HIS"/>
    <property type="match status" value="1"/>
</dbReference>
<dbReference type="PANTHER" id="PTHR47901">
    <property type="entry name" value="CASPASE RECRUITMENT DOMAIN-CONTAINING PROTEIN 18"/>
    <property type="match status" value="1"/>
</dbReference>
<evidence type="ECO:0000256" key="6">
    <source>
        <dbReference type="ARBA" id="ARBA00023145"/>
    </source>
</evidence>
<dbReference type="PRINTS" id="PR00376">
    <property type="entry name" value="IL1BCENZYME"/>
</dbReference>
<proteinExistence type="inferred from homology"/>
<feature type="region of interest" description="Disordered" evidence="9">
    <location>
        <begin position="241"/>
        <end position="264"/>
    </location>
</feature>
<dbReference type="InterPro" id="IPR002398">
    <property type="entry name" value="Pept_C14"/>
</dbReference>
<evidence type="ECO:0000256" key="3">
    <source>
        <dbReference type="ARBA" id="ARBA00022703"/>
    </source>
</evidence>
<keyword evidence="5" id="KW-0788">Thiol protease</keyword>
<dbReference type="InterPro" id="IPR002138">
    <property type="entry name" value="Pept_C14_p10"/>
</dbReference>
<feature type="domain" description="Caspase family p20" evidence="11">
    <location>
        <begin position="77"/>
        <end position="203"/>
    </location>
</feature>
<feature type="domain" description="Caspase family p10" evidence="10">
    <location>
        <begin position="285"/>
        <end position="374"/>
    </location>
</feature>
<dbReference type="Proteomes" id="UP000887578">
    <property type="component" value="Unplaced"/>
</dbReference>
<dbReference type="PROSITE" id="PS50207">
    <property type="entry name" value="CASPASE_P10"/>
    <property type="match status" value="1"/>
</dbReference>
<dbReference type="GO" id="GO:0006508">
    <property type="term" value="P:proteolysis"/>
    <property type="evidence" value="ECO:0007669"/>
    <property type="project" value="UniProtKB-KW"/>
</dbReference>
<dbReference type="Gene3D" id="3.40.50.1460">
    <property type="match status" value="1"/>
</dbReference>
<feature type="compositionally biased region" description="Low complexity" evidence="9">
    <location>
        <begin position="254"/>
        <end position="264"/>
    </location>
</feature>
<evidence type="ECO:0000259" key="10">
    <source>
        <dbReference type="PROSITE" id="PS50207"/>
    </source>
</evidence>
<dbReference type="InterPro" id="IPR015917">
    <property type="entry name" value="Pept_C14A"/>
</dbReference>
<dbReference type="PANTHER" id="PTHR47901:SF8">
    <property type="entry name" value="CASPASE-3"/>
    <property type="match status" value="1"/>
</dbReference>